<organism evidence="1 2">
    <name type="scientific">Trichonephila inaurata madagascariensis</name>
    <dbReference type="NCBI Taxonomy" id="2747483"/>
    <lineage>
        <taxon>Eukaryota</taxon>
        <taxon>Metazoa</taxon>
        <taxon>Ecdysozoa</taxon>
        <taxon>Arthropoda</taxon>
        <taxon>Chelicerata</taxon>
        <taxon>Arachnida</taxon>
        <taxon>Araneae</taxon>
        <taxon>Araneomorphae</taxon>
        <taxon>Entelegynae</taxon>
        <taxon>Araneoidea</taxon>
        <taxon>Nephilidae</taxon>
        <taxon>Trichonephila</taxon>
        <taxon>Trichonephila inaurata</taxon>
    </lineage>
</organism>
<gene>
    <name evidence="1" type="ORF">TNIN_489031</name>
</gene>
<evidence type="ECO:0000313" key="2">
    <source>
        <dbReference type="Proteomes" id="UP000886998"/>
    </source>
</evidence>
<sequence length="166" mass="18284">MLGRASAQQRYVLQTSSGPILCAGNDTSRKYRFFNTPSPPMLAFQHFSSPLGALTCTLRLRTSRDVRGTFRLPHSIPFTEQKGGVNPVRERAKTLMPALALGAFATPHTGIPDAVEDVRGLPQTHTLNPFTEQRKGVNPVRERAKTLMPEVAYIVKVAPVSGCVWR</sequence>
<evidence type="ECO:0000313" key="1">
    <source>
        <dbReference type="EMBL" id="GFY45902.1"/>
    </source>
</evidence>
<comment type="caution">
    <text evidence="1">The sequence shown here is derived from an EMBL/GenBank/DDBJ whole genome shotgun (WGS) entry which is preliminary data.</text>
</comment>
<accession>A0A8X7BX56</accession>
<name>A0A8X7BX56_9ARAC</name>
<reference evidence="1" key="1">
    <citation type="submission" date="2020-08" db="EMBL/GenBank/DDBJ databases">
        <title>Multicomponent nature underlies the extraordinary mechanical properties of spider dragline silk.</title>
        <authorList>
            <person name="Kono N."/>
            <person name="Nakamura H."/>
            <person name="Mori M."/>
            <person name="Yoshida Y."/>
            <person name="Ohtoshi R."/>
            <person name="Malay A.D."/>
            <person name="Moran D.A.P."/>
            <person name="Tomita M."/>
            <person name="Numata K."/>
            <person name="Arakawa K."/>
        </authorList>
    </citation>
    <scope>NUCLEOTIDE SEQUENCE</scope>
</reference>
<dbReference type="EMBL" id="BMAV01005110">
    <property type="protein sequence ID" value="GFY45902.1"/>
    <property type="molecule type" value="Genomic_DNA"/>
</dbReference>
<keyword evidence="2" id="KW-1185">Reference proteome</keyword>
<dbReference type="Proteomes" id="UP000886998">
    <property type="component" value="Unassembled WGS sequence"/>
</dbReference>
<dbReference type="AlphaFoldDB" id="A0A8X7BX56"/>
<proteinExistence type="predicted"/>
<protein>
    <submittedName>
        <fullName evidence="1">Uncharacterized protein</fullName>
    </submittedName>
</protein>